<reference evidence="2 3" key="1">
    <citation type="journal article" date="2017" name="Curr. Biol.">
        <title>Genome architecture and evolution of a unichromosomal asexual nematode.</title>
        <authorList>
            <person name="Fradin H."/>
            <person name="Zegar C."/>
            <person name="Gutwein M."/>
            <person name="Lucas J."/>
            <person name="Kovtun M."/>
            <person name="Corcoran D."/>
            <person name="Baugh L.R."/>
            <person name="Kiontke K."/>
            <person name="Gunsalus K."/>
            <person name="Fitch D.H."/>
            <person name="Piano F."/>
        </authorList>
    </citation>
    <scope>NUCLEOTIDE SEQUENCE [LARGE SCALE GENOMIC DNA]</scope>
    <source>
        <strain evidence="2">PF1309</strain>
    </source>
</reference>
<dbReference type="InterPro" id="IPR002734">
    <property type="entry name" value="RibDG_C"/>
</dbReference>
<dbReference type="GO" id="GO:0009231">
    <property type="term" value="P:riboflavin biosynthetic process"/>
    <property type="evidence" value="ECO:0007669"/>
    <property type="project" value="InterPro"/>
</dbReference>
<dbReference type="Proteomes" id="UP000218231">
    <property type="component" value="Unassembled WGS sequence"/>
</dbReference>
<gene>
    <name evidence="2" type="ORF">WR25_16047</name>
</gene>
<comment type="caution">
    <text evidence="2">The sequence shown here is derived from an EMBL/GenBank/DDBJ whole genome shotgun (WGS) entry which is preliminary data.</text>
</comment>
<proteinExistence type="predicted"/>
<evidence type="ECO:0000259" key="1">
    <source>
        <dbReference type="Pfam" id="PF01872"/>
    </source>
</evidence>
<evidence type="ECO:0000313" key="2">
    <source>
        <dbReference type="EMBL" id="PAV93442.1"/>
    </source>
</evidence>
<organism evidence="2 3">
    <name type="scientific">Diploscapter pachys</name>
    <dbReference type="NCBI Taxonomy" id="2018661"/>
    <lineage>
        <taxon>Eukaryota</taxon>
        <taxon>Metazoa</taxon>
        <taxon>Ecdysozoa</taxon>
        <taxon>Nematoda</taxon>
        <taxon>Chromadorea</taxon>
        <taxon>Rhabditida</taxon>
        <taxon>Rhabditina</taxon>
        <taxon>Rhabditomorpha</taxon>
        <taxon>Rhabditoidea</taxon>
        <taxon>Rhabditidae</taxon>
        <taxon>Diploscapter</taxon>
    </lineage>
</organism>
<sequence length="104" mass="10912">MDPGLRRDDEVLVIPSPHAIATLPADHLLVEGGAGTAAAFLAANLVDRLLLYRAPIVIGGGLPAIGAISLTDLGSAHGRWQLHDARQLGSDRLEVYERTPCSPA</sequence>
<dbReference type="Gene3D" id="3.40.430.10">
    <property type="entry name" value="Dihydrofolate Reductase, subunit A"/>
    <property type="match status" value="1"/>
</dbReference>
<name>A0A2A2M4V2_9BILA</name>
<dbReference type="Pfam" id="PF01872">
    <property type="entry name" value="RibD_C"/>
    <property type="match status" value="1"/>
</dbReference>
<protein>
    <recommendedName>
        <fullName evidence="1">Bacterial bifunctional deaminase-reductase C-terminal domain-containing protein</fullName>
    </recommendedName>
</protein>
<accession>A0A2A2M4V2</accession>
<dbReference type="InterPro" id="IPR024072">
    <property type="entry name" value="DHFR-like_dom_sf"/>
</dbReference>
<dbReference type="AlphaFoldDB" id="A0A2A2M4V2"/>
<dbReference type="SUPFAM" id="SSF53597">
    <property type="entry name" value="Dihydrofolate reductase-like"/>
    <property type="match status" value="1"/>
</dbReference>
<feature type="domain" description="Bacterial bifunctional deaminase-reductase C-terminal" evidence="1">
    <location>
        <begin position="25"/>
        <end position="91"/>
    </location>
</feature>
<dbReference type="EMBL" id="LIAE01005275">
    <property type="protein sequence ID" value="PAV93442.1"/>
    <property type="molecule type" value="Genomic_DNA"/>
</dbReference>
<keyword evidence="3" id="KW-1185">Reference proteome</keyword>
<dbReference type="GO" id="GO:0008703">
    <property type="term" value="F:5-amino-6-(5-phosphoribosylamino)uracil reductase activity"/>
    <property type="evidence" value="ECO:0007669"/>
    <property type="project" value="InterPro"/>
</dbReference>
<evidence type="ECO:0000313" key="3">
    <source>
        <dbReference type="Proteomes" id="UP000218231"/>
    </source>
</evidence>